<gene>
    <name evidence="8" type="ORF">HYN51_16070</name>
</gene>
<evidence type="ECO:0000259" key="7">
    <source>
        <dbReference type="Pfam" id="PF03772"/>
    </source>
</evidence>
<evidence type="ECO:0000256" key="5">
    <source>
        <dbReference type="ARBA" id="ARBA00023136"/>
    </source>
</evidence>
<protein>
    <submittedName>
        <fullName evidence="8">DNA internalization-related competence protein ComEC/Rec2</fullName>
    </submittedName>
</protein>
<evidence type="ECO:0000256" key="1">
    <source>
        <dbReference type="ARBA" id="ARBA00004651"/>
    </source>
</evidence>
<dbReference type="AlphaFoldDB" id="A0A2Y9U1D9"/>
<evidence type="ECO:0000256" key="3">
    <source>
        <dbReference type="ARBA" id="ARBA00022692"/>
    </source>
</evidence>
<dbReference type="InterPro" id="IPR052159">
    <property type="entry name" value="Competence_DNA_uptake"/>
</dbReference>
<dbReference type="GO" id="GO:0030420">
    <property type="term" value="P:establishment of competence for transformation"/>
    <property type="evidence" value="ECO:0007669"/>
    <property type="project" value="InterPro"/>
</dbReference>
<feature type="transmembrane region" description="Helical" evidence="6">
    <location>
        <begin position="95"/>
        <end position="115"/>
    </location>
</feature>
<keyword evidence="2" id="KW-1003">Cell membrane</keyword>
<dbReference type="PANTHER" id="PTHR30619">
    <property type="entry name" value="DNA INTERNALIZATION/COMPETENCE PROTEIN COMEC/REC2"/>
    <property type="match status" value="1"/>
</dbReference>
<feature type="domain" description="ComEC/Rec2-related protein" evidence="7">
    <location>
        <begin position="72"/>
        <end position="213"/>
    </location>
</feature>
<name>A0A2Y9U1D9_9GAMM</name>
<keyword evidence="4 6" id="KW-1133">Transmembrane helix</keyword>
<dbReference type="OrthoDB" id="9761531at2"/>
<dbReference type="NCBIfam" id="TIGR00361">
    <property type="entry name" value="ComEC_Rec2"/>
    <property type="match status" value="1"/>
</dbReference>
<dbReference type="PANTHER" id="PTHR30619:SF1">
    <property type="entry name" value="RECOMBINATION PROTEIN 2"/>
    <property type="match status" value="1"/>
</dbReference>
<proteinExistence type="predicted"/>
<evidence type="ECO:0000313" key="8">
    <source>
        <dbReference type="EMBL" id="AWH89918.1"/>
    </source>
</evidence>
<dbReference type="InterPro" id="IPR004797">
    <property type="entry name" value="Competence_ComEC/Rec2"/>
</dbReference>
<comment type="subcellular location">
    <subcellularLocation>
        <location evidence="1">Cell membrane</location>
        <topology evidence="1">Multi-pass membrane protein</topology>
    </subcellularLocation>
</comment>
<accession>A0A2Y9U1D9</accession>
<evidence type="ECO:0000313" key="9">
    <source>
        <dbReference type="Proteomes" id="UP000244908"/>
    </source>
</evidence>
<dbReference type="EMBL" id="CP029185">
    <property type="protein sequence ID" value="AWH89918.1"/>
    <property type="molecule type" value="Genomic_DNA"/>
</dbReference>
<feature type="transmembrane region" description="Helical" evidence="6">
    <location>
        <begin position="127"/>
        <end position="146"/>
    </location>
</feature>
<evidence type="ECO:0000256" key="6">
    <source>
        <dbReference type="SAM" id="Phobius"/>
    </source>
</evidence>
<dbReference type="InterPro" id="IPR004477">
    <property type="entry name" value="ComEC_N"/>
</dbReference>
<evidence type="ECO:0000256" key="4">
    <source>
        <dbReference type="ARBA" id="ARBA00022989"/>
    </source>
</evidence>
<keyword evidence="9" id="KW-1185">Reference proteome</keyword>
<dbReference type="Proteomes" id="UP000244908">
    <property type="component" value="Chromosome"/>
</dbReference>
<sequence length="221" mass="24709">MAVKSAIQSGSQSFKSGGYDQQRRAIAIHQPLIGQVKSAKVLDESIELRQKLMNRVQQFIAPLATKDIILALAFGERGGMRPERRTLFLQTGTAHLMAISGLHISLAALFGWALARGIQYLFRNRYIGLWFPMLLGWITATLYVWLSGANPPALRAFLALSIWMLLRGKGINWTPWQVWLRIITLLLIFDPLMILSDSLWLSCLAVAGLIFGFNGFHCLVG</sequence>
<dbReference type="Pfam" id="PF03772">
    <property type="entry name" value="Competence"/>
    <property type="match status" value="1"/>
</dbReference>
<reference evidence="8 9" key="1">
    <citation type="journal article" date="2019" name="Int. J. Syst. Evol. Microbiol.">
        <title>Limnobaculum parvum gen. nov., sp. nov., isolated from a freshwater lake.</title>
        <authorList>
            <person name="Baek C."/>
            <person name="Shin S.K."/>
            <person name="Yi H."/>
        </authorList>
    </citation>
    <scope>NUCLEOTIDE SEQUENCE [LARGE SCALE GENOMIC DNA]</scope>
    <source>
        <strain evidence="8 9">HYN0051</strain>
    </source>
</reference>
<organism evidence="8 9">
    <name type="scientific">Limnobaculum parvum</name>
    <dbReference type="NCBI Taxonomy" id="2172103"/>
    <lineage>
        <taxon>Bacteria</taxon>
        <taxon>Pseudomonadati</taxon>
        <taxon>Pseudomonadota</taxon>
        <taxon>Gammaproteobacteria</taxon>
        <taxon>Enterobacterales</taxon>
        <taxon>Budviciaceae</taxon>
        <taxon>Limnobaculum</taxon>
    </lineage>
</organism>
<keyword evidence="3 6" id="KW-0812">Transmembrane</keyword>
<evidence type="ECO:0000256" key="2">
    <source>
        <dbReference type="ARBA" id="ARBA00022475"/>
    </source>
</evidence>
<dbReference type="KEGG" id="lpv:HYN51_16070"/>
<keyword evidence="5 6" id="KW-0472">Membrane</keyword>
<dbReference type="GO" id="GO:0005886">
    <property type="term" value="C:plasma membrane"/>
    <property type="evidence" value="ECO:0007669"/>
    <property type="project" value="UniProtKB-SubCell"/>
</dbReference>
<dbReference type="NCBIfam" id="TIGR00360">
    <property type="entry name" value="ComEC_N-term"/>
    <property type="match status" value="1"/>
</dbReference>
<feature type="transmembrane region" description="Helical" evidence="6">
    <location>
        <begin position="199"/>
        <end position="220"/>
    </location>
</feature>